<feature type="domain" description="TonB-dependent receptor-like beta-barrel" evidence="11">
    <location>
        <begin position="229"/>
        <end position="624"/>
    </location>
</feature>
<evidence type="ECO:0000313" key="14">
    <source>
        <dbReference type="Proteomes" id="UP000227088"/>
    </source>
</evidence>
<dbReference type="SUPFAM" id="SSF56935">
    <property type="entry name" value="Porins"/>
    <property type="match status" value="1"/>
</dbReference>
<sequence length="628" mass="68664">MKNLKQSSLALAISLASNLVIVANTQAAGINSSSDVAEMTNITVSSSAQVGDAVSASMGTVVAEQIAQRPISRAGEILETVPGLIVTQHSGEGKANQYFLRGFNLDHGTDMATFIDGMPINNRSHGHGQGYTDINFIIPETIESLDYKKGPYYGQEGDFANAGAVRMHSKNSMNNSLIKLGFGEYGYQRLLLASGTDNLVAALDVSRYDGPWEVEQEQEKVSGYIKYSFGNAVSGGNVSFMGFDNSWTATDQIPQRYVDAGGDRYGSLDPDAGGKTHRYSVNYEGWQDVAGKNLITNAYVIDYGLELIANHTYALDQVNEDEIRQHDERKIIGGSMLYDVLPTSAGEWQIGMDIRHDNISDVGLSGTNGGEIRERTLRHSIEETGVGLFVQNNHNWTDNFRTQIGARFDYLQADVENRLTGETSDASDTMATPKFSAIYSATESTHVFFNYGQGYHSNDARGFAEGNLDNNNEKADVFARSEGIDLGVQSQLTNTLQLAASIWWLNLDSELIFVGDDGTTEASDKSERKGVEASVFWQPQPWLIFDSDLALSQARLKPKSGGEQHIPGAIEQVFSLGVTMHDFGQWEAGLRLRHFGEFALNEDNSQRADAVTMLNAQLGYDFTTALTG</sequence>
<keyword evidence="7 8" id="KW-0998">Cell outer membrane</keyword>
<dbReference type="GO" id="GO:0015344">
    <property type="term" value="F:siderophore uptake transmembrane transporter activity"/>
    <property type="evidence" value="ECO:0007669"/>
    <property type="project" value="TreeGrafter"/>
</dbReference>
<comment type="subcellular location">
    <subcellularLocation>
        <location evidence="1 8">Cell outer membrane</location>
        <topology evidence="1 8">Multi-pass membrane protein</topology>
    </subcellularLocation>
</comment>
<feature type="domain" description="TonB-dependent receptor plug" evidence="12">
    <location>
        <begin position="54"/>
        <end position="163"/>
    </location>
</feature>
<dbReference type="Gene3D" id="2.40.170.20">
    <property type="entry name" value="TonB-dependent receptor, beta-barrel domain"/>
    <property type="match status" value="1"/>
</dbReference>
<dbReference type="EMBL" id="MABE01000007">
    <property type="protein sequence ID" value="OUS41597.1"/>
    <property type="molecule type" value="Genomic_DNA"/>
</dbReference>
<dbReference type="Pfam" id="PF00593">
    <property type="entry name" value="TonB_dep_Rec_b-barrel"/>
    <property type="match status" value="1"/>
</dbReference>
<keyword evidence="3 8" id="KW-1134">Transmembrane beta strand</keyword>
<dbReference type="InterPro" id="IPR012910">
    <property type="entry name" value="Plug_dom"/>
</dbReference>
<protein>
    <recommendedName>
        <fullName evidence="15">TonB-dependent receptor</fullName>
    </recommendedName>
</protein>
<keyword evidence="6 8" id="KW-0472">Membrane</keyword>
<dbReference type="Proteomes" id="UP000227088">
    <property type="component" value="Unassembled WGS sequence"/>
</dbReference>
<comment type="similarity">
    <text evidence="8 9">Belongs to the TonB-dependent receptor family.</text>
</comment>
<keyword evidence="5 9" id="KW-0798">TonB box</keyword>
<evidence type="ECO:0000256" key="8">
    <source>
        <dbReference type="PROSITE-ProRule" id="PRU01360"/>
    </source>
</evidence>
<evidence type="ECO:0000313" key="13">
    <source>
        <dbReference type="EMBL" id="OUS41597.1"/>
    </source>
</evidence>
<keyword evidence="10" id="KW-0732">Signal</keyword>
<dbReference type="InterPro" id="IPR036942">
    <property type="entry name" value="Beta-barrel_TonB_sf"/>
</dbReference>
<dbReference type="GO" id="GO:0044718">
    <property type="term" value="P:siderophore transmembrane transport"/>
    <property type="evidence" value="ECO:0007669"/>
    <property type="project" value="TreeGrafter"/>
</dbReference>
<dbReference type="AlphaFoldDB" id="A0A1Y5HYU5"/>
<feature type="signal peptide" evidence="10">
    <location>
        <begin position="1"/>
        <end position="22"/>
    </location>
</feature>
<dbReference type="PANTHER" id="PTHR30069">
    <property type="entry name" value="TONB-DEPENDENT OUTER MEMBRANE RECEPTOR"/>
    <property type="match status" value="1"/>
</dbReference>
<evidence type="ECO:0000259" key="11">
    <source>
        <dbReference type="Pfam" id="PF00593"/>
    </source>
</evidence>
<proteinExistence type="inferred from homology"/>
<reference evidence="14" key="1">
    <citation type="journal article" date="2017" name="Proc. Natl. Acad. Sci. U.S.A.">
        <title>Simulation of Deepwater Horizon oil plume reveals substrate specialization within a complex community of hydrocarbon degraders.</title>
        <authorList>
            <person name="Hu P."/>
            <person name="Dubinsky E.A."/>
            <person name="Probst A.J."/>
            <person name="Wang J."/>
            <person name="Sieber C.M.K."/>
            <person name="Tom L.M."/>
            <person name="Gardinali P."/>
            <person name="Banfield J.F."/>
            <person name="Atlas R.M."/>
            <person name="Andersen G.L."/>
        </authorList>
    </citation>
    <scope>NUCLEOTIDE SEQUENCE [LARGE SCALE GENOMIC DNA]</scope>
</reference>
<evidence type="ECO:0000256" key="4">
    <source>
        <dbReference type="ARBA" id="ARBA00022692"/>
    </source>
</evidence>
<gene>
    <name evidence="13" type="ORF">A9R00_00080</name>
</gene>
<dbReference type="GO" id="GO:0009279">
    <property type="term" value="C:cell outer membrane"/>
    <property type="evidence" value="ECO:0007669"/>
    <property type="project" value="UniProtKB-SubCell"/>
</dbReference>
<dbReference type="PANTHER" id="PTHR30069:SF36">
    <property type="entry name" value="BLL6948 PROTEIN"/>
    <property type="match status" value="1"/>
</dbReference>
<organism evidence="13 14">
    <name type="scientific">Oleispira antarctica</name>
    <dbReference type="NCBI Taxonomy" id="188908"/>
    <lineage>
        <taxon>Bacteria</taxon>
        <taxon>Pseudomonadati</taxon>
        <taxon>Pseudomonadota</taxon>
        <taxon>Gammaproteobacteria</taxon>
        <taxon>Oceanospirillales</taxon>
        <taxon>Oceanospirillaceae</taxon>
        <taxon>Oleispira</taxon>
    </lineage>
</organism>
<feature type="chain" id="PRO_5013232353" description="TonB-dependent receptor" evidence="10">
    <location>
        <begin position="23"/>
        <end position="628"/>
    </location>
</feature>
<evidence type="ECO:0000256" key="7">
    <source>
        <dbReference type="ARBA" id="ARBA00023237"/>
    </source>
</evidence>
<dbReference type="InterPro" id="IPR037066">
    <property type="entry name" value="Plug_dom_sf"/>
</dbReference>
<dbReference type="InterPro" id="IPR000531">
    <property type="entry name" value="Beta-barrel_TonB"/>
</dbReference>
<accession>A0A1Y5HYU5</accession>
<evidence type="ECO:0000256" key="10">
    <source>
        <dbReference type="SAM" id="SignalP"/>
    </source>
</evidence>
<name>A0A1Y5HYU5_OLEAN</name>
<evidence type="ECO:0000256" key="3">
    <source>
        <dbReference type="ARBA" id="ARBA00022452"/>
    </source>
</evidence>
<evidence type="ECO:0000256" key="9">
    <source>
        <dbReference type="RuleBase" id="RU003357"/>
    </source>
</evidence>
<keyword evidence="2 8" id="KW-0813">Transport</keyword>
<evidence type="ECO:0000256" key="1">
    <source>
        <dbReference type="ARBA" id="ARBA00004571"/>
    </source>
</evidence>
<evidence type="ECO:0000256" key="2">
    <source>
        <dbReference type="ARBA" id="ARBA00022448"/>
    </source>
</evidence>
<dbReference type="InterPro" id="IPR039426">
    <property type="entry name" value="TonB-dep_rcpt-like"/>
</dbReference>
<evidence type="ECO:0000256" key="6">
    <source>
        <dbReference type="ARBA" id="ARBA00023136"/>
    </source>
</evidence>
<dbReference type="Pfam" id="PF07715">
    <property type="entry name" value="Plug"/>
    <property type="match status" value="1"/>
</dbReference>
<dbReference type="Gene3D" id="2.170.130.10">
    <property type="entry name" value="TonB-dependent receptor, plug domain"/>
    <property type="match status" value="1"/>
</dbReference>
<dbReference type="PROSITE" id="PS52016">
    <property type="entry name" value="TONB_DEPENDENT_REC_3"/>
    <property type="match status" value="1"/>
</dbReference>
<evidence type="ECO:0008006" key="15">
    <source>
        <dbReference type="Google" id="ProtNLM"/>
    </source>
</evidence>
<comment type="caution">
    <text evidence="13">The sequence shown here is derived from an EMBL/GenBank/DDBJ whole genome shotgun (WGS) entry which is preliminary data.</text>
</comment>
<evidence type="ECO:0000256" key="5">
    <source>
        <dbReference type="ARBA" id="ARBA00023077"/>
    </source>
</evidence>
<feature type="non-terminal residue" evidence="13">
    <location>
        <position position="628"/>
    </location>
</feature>
<keyword evidence="4 8" id="KW-0812">Transmembrane</keyword>
<evidence type="ECO:0000259" key="12">
    <source>
        <dbReference type="Pfam" id="PF07715"/>
    </source>
</evidence>